<name>A0A5C6M623_9PLAN</name>
<dbReference type="AlphaFoldDB" id="A0A5C6M623"/>
<protein>
    <submittedName>
        <fullName evidence="2">Uncharacterized protein</fullName>
    </submittedName>
</protein>
<comment type="caution">
    <text evidence="2">The sequence shown here is derived from an EMBL/GenBank/DDBJ whole genome shotgun (WGS) entry which is preliminary data.</text>
</comment>
<feature type="compositionally biased region" description="Polar residues" evidence="1">
    <location>
        <begin position="66"/>
        <end position="76"/>
    </location>
</feature>
<keyword evidence="3" id="KW-1185">Reference proteome</keyword>
<accession>A0A5C6M623</accession>
<dbReference type="EMBL" id="SRHE01000658">
    <property type="protein sequence ID" value="TWW08461.1"/>
    <property type="molecule type" value="Genomic_DNA"/>
</dbReference>
<evidence type="ECO:0000313" key="3">
    <source>
        <dbReference type="Proteomes" id="UP000321083"/>
    </source>
</evidence>
<organism evidence="2 3">
    <name type="scientific">Planctomyces bekefii</name>
    <dbReference type="NCBI Taxonomy" id="1653850"/>
    <lineage>
        <taxon>Bacteria</taxon>
        <taxon>Pseudomonadati</taxon>
        <taxon>Planctomycetota</taxon>
        <taxon>Planctomycetia</taxon>
        <taxon>Planctomycetales</taxon>
        <taxon>Planctomycetaceae</taxon>
        <taxon>Planctomyces</taxon>
    </lineage>
</organism>
<reference evidence="2 3" key="2">
    <citation type="submission" date="2019-08" db="EMBL/GenBank/DDBJ databases">
        <authorList>
            <person name="Henke P."/>
        </authorList>
    </citation>
    <scope>NUCLEOTIDE SEQUENCE [LARGE SCALE GENOMIC DNA]</scope>
    <source>
        <strain evidence="2">Phe10_nw2017</strain>
    </source>
</reference>
<feature type="region of interest" description="Disordered" evidence="1">
    <location>
        <begin position="1"/>
        <end position="88"/>
    </location>
</feature>
<dbReference type="Proteomes" id="UP000321083">
    <property type="component" value="Unassembled WGS sequence"/>
</dbReference>
<evidence type="ECO:0000313" key="2">
    <source>
        <dbReference type="EMBL" id="TWW08461.1"/>
    </source>
</evidence>
<feature type="compositionally biased region" description="Polar residues" evidence="1">
    <location>
        <begin position="15"/>
        <end position="28"/>
    </location>
</feature>
<evidence type="ECO:0000256" key="1">
    <source>
        <dbReference type="SAM" id="MobiDB-lite"/>
    </source>
</evidence>
<sequence length="88" mass="9504">MIAGIDKLATKKKTTGPNASVASPSKTSPAPEETASKNLAAEEIQKQLHTKPGTIRSYNYKKVKQNDQGLSKNTENIPKCFSSDERVG</sequence>
<gene>
    <name evidence="2" type="ORF">E3A20_24110</name>
</gene>
<proteinExistence type="predicted"/>
<reference evidence="2 3" key="1">
    <citation type="submission" date="2019-08" db="EMBL/GenBank/DDBJ databases">
        <title>100 year-old enigma solved: identification of Planctomyces bekefii, the type genus and species of the phylum Planctomycetes.</title>
        <authorList>
            <person name="Svetlana D.N."/>
            <person name="Overmann J."/>
        </authorList>
    </citation>
    <scope>NUCLEOTIDE SEQUENCE [LARGE SCALE GENOMIC DNA]</scope>
    <source>
        <strain evidence="2">Phe10_nw2017</strain>
    </source>
</reference>